<gene>
    <name evidence="2" type="ORF">HYN48_09105</name>
</gene>
<dbReference type="Proteomes" id="UP000244193">
    <property type="component" value="Chromosome"/>
</dbReference>
<evidence type="ECO:0000313" key="3">
    <source>
        <dbReference type="Proteomes" id="UP000244193"/>
    </source>
</evidence>
<reference evidence="2 3" key="1">
    <citation type="submission" date="2018-04" db="EMBL/GenBank/DDBJ databases">
        <title>Genome sequencing of Flavobacterium sp. HYN0048.</title>
        <authorList>
            <person name="Yi H."/>
            <person name="Baek C."/>
        </authorList>
    </citation>
    <scope>NUCLEOTIDE SEQUENCE [LARGE SCALE GENOMIC DNA]</scope>
    <source>
        <strain evidence="2 3">HYN0048</strain>
    </source>
</reference>
<organism evidence="2 3">
    <name type="scientific">Flavobacterium magnum</name>
    <dbReference type="NCBI Taxonomy" id="2162713"/>
    <lineage>
        <taxon>Bacteria</taxon>
        <taxon>Pseudomonadati</taxon>
        <taxon>Bacteroidota</taxon>
        <taxon>Flavobacteriia</taxon>
        <taxon>Flavobacteriales</taxon>
        <taxon>Flavobacteriaceae</taxon>
        <taxon>Flavobacterium</taxon>
    </lineage>
</organism>
<dbReference type="KEGG" id="fmg:HYN48_09105"/>
<dbReference type="InterPro" id="IPR032578">
    <property type="entry name" value="DUF4919"/>
</dbReference>
<sequence>MKKSFYILTILLSFNCFSQPAEFKAPDYEQIKTDIADRSSNFFYDTLLKRLKEKDTSLTADDHLHLYYGYAFRKEYNSFYRFKDEEKLMKYYRMDKLDPKDYDDIIKLCEKGLNDFPFDLKIMNFLSYVYRAKGDEALYKKTSKIFEGIVDAIISSGDGKSCETGFHVLMIGHEYTLLGLFNLEVSGQSLVGKCDYMKLTEGKYKMEGVYFNIEKMMENETKAFGGR</sequence>
<accession>A0A2S0REX3</accession>
<feature type="chain" id="PRO_5015540403" evidence="1">
    <location>
        <begin position="19"/>
        <end position="227"/>
    </location>
</feature>
<feature type="signal peptide" evidence="1">
    <location>
        <begin position="1"/>
        <end position="18"/>
    </location>
</feature>
<name>A0A2S0REX3_9FLAO</name>
<proteinExistence type="predicted"/>
<dbReference type="EMBL" id="CP028811">
    <property type="protein sequence ID" value="AWA30226.1"/>
    <property type="molecule type" value="Genomic_DNA"/>
</dbReference>
<dbReference type="OrthoDB" id="686440at2"/>
<keyword evidence="3" id="KW-1185">Reference proteome</keyword>
<evidence type="ECO:0000256" key="1">
    <source>
        <dbReference type="SAM" id="SignalP"/>
    </source>
</evidence>
<dbReference type="RefSeq" id="WP_108370874.1">
    <property type="nucleotide sequence ID" value="NZ_CP028811.1"/>
</dbReference>
<evidence type="ECO:0000313" key="2">
    <source>
        <dbReference type="EMBL" id="AWA30226.1"/>
    </source>
</evidence>
<dbReference type="AlphaFoldDB" id="A0A2S0REX3"/>
<dbReference type="Pfam" id="PF16266">
    <property type="entry name" value="DUF4919"/>
    <property type="match status" value="1"/>
</dbReference>
<protein>
    <submittedName>
        <fullName evidence="2">DUF4919 domain-containing protein</fullName>
    </submittedName>
</protein>
<keyword evidence="1" id="KW-0732">Signal</keyword>